<dbReference type="CDD" id="cd06171">
    <property type="entry name" value="Sigma70_r4"/>
    <property type="match status" value="1"/>
</dbReference>
<evidence type="ECO:0000313" key="7">
    <source>
        <dbReference type="EMBL" id="OGX91013.1"/>
    </source>
</evidence>
<dbReference type="EMBL" id="MDZA01000097">
    <property type="protein sequence ID" value="OGX91013.1"/>
    <property type="molecule type" value="Genomic_DNA"/>
</dbReference>
<dbReference type="AlphaFoldDB" id="A0A1G1TJI0"/>
<dbReference type="GO" id="GO:0006352">
    <property type="term" value="P:DNA-templated transcription initiation"/>
    <property type="evidence" value="ECO:0007669"/>
    <property type="project" value="InterPro"/>
</dbReference>
<dbReference type="InterPro" id="IPR007627">
    <property type="entry name" value="RNA_pol_sigma70_r2"/>
</dbReference>
<dbReference type="SUPFAM" id="SSF88659">
    <property type="entry name" value="Sigma3 and sigma4 domains of RNA polymerase sigma factors"/>
    <property type="match status" value="1"/>
</dbReference>
<proteinExistence type="inferred from homology"/>
<dbReference type="InterPro" id="IPR036388">
    <property type="entry name" value="WH-like_DNA-bd_sf"/>
</dbReference>
<keyword evidence="8" id="KW-1185">Reference proteome</keyword>
<name>A0A1G1TJI0_9BACT</name>
<evidence type="ECO:0000256" key="1">
    <source>
        <dbReference type="ARBA" id="ARBA00010641"/>
    </source>
</evidence>
<evidence type="ECO:0000256" key="3">
    <source>
        <dbReference type="ARBA" id="ARBA00023082"/>
    </source>
</evidence>
<dbReference type="Gene3D" id="1.10.1740.10">
    <property type="match status" value="1"/>
</dbReference>
<feature type="domain" description="RNA polymerase sigma-70 region 2" evidence="5">
    <location>
        <begin position="28"/>
        <end position="92"/>
    </location>
</feature>
<evidence type="ECO:0000313" key="8">
    <source>
        <dbReference type="Proteomes" id="UP000177506"/>
    </source>
</evidence>
<evidence type="ECO:0000256" key="2">
    <source>
        <dbReference type="ARBA" id="ARBA00023015"/>
    </source>
</evidence>
<protein>
    <recommendedName>
        <fullName evidence="9">RNA polymerase subunit sigma-70</fullName>
    </recommendedName>
</protein>
<dbReference type="Proteomes" id="UP000177506">
    <property type="component" value="Unassembled WGS sequence"/>
</dbReference>
<dbReference type="InterPro" id="IPR014284">
    <property type="entry name" value="RNA_pol_sigma-70_dom"/>
</dbReference>
<gene>
    <name evidence="7" type="ORF">BEN49_21400</name>
</gene>
<dbReference type="InterPro" id="IPR039425">
    <property type="entry name" value="RNA_pol_sigma-70-like"/>
</dbReference>
<keyword evidence="2" id="KW-0805">Transcription regulation</keyword>
<dbReference type="InterPro" id="IPR013249">
    <property type="entry name" value="RNA_pol_sigma70_r4_t2"/>
</dbReference>
<accession>A0A1G1TJI0</accession>
<dbReference type="SUPFAM" id="SSF88946">
    <property type="entry name" value="Sigma2 domain of RNA polymerase sigma factors"/>
    <property type="match status" value="1"/>
</dbReference>
<dbReference type="GO" id="GO:0016987">
    <property type="term" value="F:sigma factor activity"/>
    <property type="evidence" value="ECO:0007669"/>
    <property type="project" value="UniProtKB-KW"/>
</dbReference>
<feature type="domain" description="RNA polymerase sigma factor 70 region 4 type 2" evidence="6">
    <location>
        <begin position="130"/>
        <end position="175"/>
    </location>
</feature>
<dbReference type="NCBIfam" id="TIGR02937">
    <property type="entry name" value="sigma70-ECF"/>
    <property type="match status" value="1"/>
</dbReference>
<dbReference type="OrthoDB" id="9784272at2"/>
<evidence type="ECO:0008006" key="9">
    <source>
        <dbReference type="Google" id="ProtNLM"/>
    </source>
</evidence>
<reference evidence="7 8" key="1">
    <citation type="submission" date="2016-08" db="EMBL/GenBank/DDBJ databases">
        <title>Hymenobacter coccineus sp. nov., Hymenobacter lapidarius sp. nov. and Hymenobacter glacialis sp. nov., isolated from Antarctic soil.</title>
        <authorList>
            <person name="Sedlacek I."/>
            <person name="Kralova S."/>
            <person name="Kyrova K."/>
            <person name="Maslanova I."/>
            <person name="Stankova E."/>
            <person name="Vrbovska V."/>
            <person name="Nemec M."/>
            <person name="Bartak M."/>
            <person name="Svec P."/>
            <person name="Busse H.-J."/>
            <person name="Pantucek R."/>
        </authorList>
    </citation>
    <scope>NUCLEOTIDE SEQUENCE [LARGE SCALE GENOMIC DNA]</scope>
    <source>
        <strain evidence="7 8">CCM 8649</strain>
    </source>
</reference>
<dbReference type="Gene3D" id="1.10.10.10">
    <property type="entry name" value="Winged helix-like DNA-binding domain superfamily/Winged helix DNA-binding domain"/>
    <property type="match status" value="1"/>
</dbReference>
<comment type="caution">
    <text evidence="7">The sequence shown here is derived from an EMBL/GenBank/DDBJ whole genome shotgun (WGS) entry which is preliminary data.</text>
</comment>
<dbReference type="RefSeq" id="WP_070742365.1">
    <property type="nucleotide sequence ID" value="NZ_MDZA01000097.1"/>
</dbReference>
<dbReference type="GO" id="GO:0003677">
    <property type="term" value="F:DNA binding"/>
    <property type="evidence" value="ECO:0007669"/>
    <property type="project" value="InterPro"/>
</dbReference>
<dbReference type="Pfam" id="PF08281">
    <property type="entry name" value="Sigma70_r4_2"/>
    <property type="match status" value="1"/>
</dbReference>
<dbReference type="PANTHER" id="PTHR43133">
    <property type="entry name" value="RNA POLYMERASE ECF-TYPE SIGMA FACTO"/>
    <property type="match status" value="1"/>
</dbReference>
<dbReference type="Pfam" id="PF04542">
    <property type="entry name" value="Sigma70_r2"/>
    <property type="match status" value="1"/>
</dbReference>
<evidence type="ECO:0000259" key="5">
    <source>
        <dbReference type="Pfam" id="PF04542"/>
    </source>
</evidence>
<evidence type="ECO:0000259" key="6">
    <source>
        <dbReference type="Pfam" id="PF08281"/>
    </source>
</evidence>
<comment type="similarity">
    <text evidence="1">Belongs to the sigma-70 factor family. ECF subfamily.</text>
</comment>
<sequence>MLSLTPAAEARLVHRLLARDARAMRGVYDHYAPALLAALHRLVGDPQLAQDVLQDGLLKAWLHIAGYDPARGRLYTWLVRLCANHALDVVRSPRHRFHRDAHALEAAGAQQAAAPVAFNPDHLDVRAWTQRLRPRQREVLELFYFQGFTQTEIAARVGVPVATVKTRARAGLRALARYAR</sequence>
<dbReference type="InterPro" id="IPR013325">
    <property type="entry name" value="RNA_pol_sigma_r2"/>
</dbReference>
<organism evidence="7 8">
    <name type="scientific">Hymenobacter coccineus</name>
    <dbReference type="NCBI Taxonomy" id="1908235"/>
    <lineage>
        <taxon>Bacteria</taxon>
        <taxon>Pseudomonadati</taxon>
        <taxon>Bacteroidota</taxon>
        <taxon>Cytophagia</taxon>
        <taxon>Cytophagales</taxon>
        <taxon>Hymenobacteraceae</taxon>
        <taxon>Hymenobacter</taxon>
    </lineage>
</organism>
<dbReference type="PANTHER" id="PTHR43133:SF62">
    <property type="entry name" value="RNA POLYMERASE SIGMA FACTOR SIGZ"/>
    <property type="match status" value="1"/>
</dbReference>
<keyword evidence="3" id="KW-0731">Sigma factor</keyword>
<evidence type="ECO:0000256" key="4">
    <source>
        <dbReference type="ARBA" id="ARBA00023163"/>
    </source>
</evidence>
<dbReference type="InterPro" id="IPR013324">
    <property type="entry name" value="RNA_pol_sigma_r3/r4-like"/>
</dbReference>
<keyword evidence="4" id="KW-0804">Transcription</keyword>